<dbReference type="RefSeq" id="WP_200274786.1">
    <property type="nucleotide sequence ID" value="NZ_CP066802.1"/>
</dbReference>
<dbReference type="Gene3D" id="2.30.30.110">
    <property type="match status" value="1"/>
</dbReference>
<evidence type="ECO:0000313" key="5">
    <source>
        <dbReference type="Proteomes" id="UP000595895"/>
    </source>
</evidence>
<comment type="similarity">
    <text evidence="1">Belongs to the PemK/MazF family.</text>
</comment>
<proteinExistence type="inferred from homology"/>
<evidence type="ECO:0000256" key="3">
    <source>
        <dbReference type="SAM" id="MobiDB-lite"/>
    </source>
</evidence>
<gene>
    <name evidence="4" type="ORF">JG540_06250</name>
</gene>
<protein>
    <submittedName>
        <fullName evidence="4">Type II toxin-antitoxin system PemK/MazF family toxin</fullName>
    </submittedName>
</protein>
<feature type="compositionally biased region" description="Basic and acidic residues" evidence="3">
    <location>
        <begin position="22"/>
        <end position="31"/>
    </location>
</feature>
<dbReference type="KEGG" id="awe:JG540_06250"/>
<dbReference type="AlphaFoldDB" id="A0A7T7M862"/>
<dbReference type="InterPro" id="IPR011067">
    <property type="entry name" value="Plasmid_toxin/cell-grow_inhib"/>
</dbReference>
<accession>A0A7T7M862</accession>
<name>A0A7T7M862_9ACTO</name>
<sequence>MSLLDRILSFLGRSAKDAATDLLRSKMRDLTGPEAGPKPSGSGSRKEAPASSAPSSRGGSKRGGAGSGPRPKARTSPQEGAHAGVAVYDVAAHGLPDFQYRPSSDGDADPGEVVWTWVPFEEDPSQGKDRPVLVLSRHQGSLVVAQLTSKDHDRDAAQEASWGRYWFDVGSGPWDPRGRRSEMRLDRLLLVDPGAVRREGATMPRTTFEAATRALRQHWA</sequence>
<dbReference type="InterPro" id="IPR003477">
    <property type="entry name" value="PemK-like"/>
</dbReference>
<feature type="region of interest" description="Disordered" evidence="3">
    <location>
        <begin position="22"/>
        <end position="81"/>
    </location>
</feature>
<keyword evidence="2" id="KW-1277">Toxin-antitoxin system</keyword>
<feature type="compositionally biased region" description="Low complexity" evidence="3">
    <location>
        <begin position="49"/>
        <end position="58"/>
    </location>
</feature>
<evidence type="ECO:0000313" key="4">
    <source>
        <dbReference type="EMBL" id="QQM66696.1"/>
    </source>
</evidence>
<dbReference type="EMBL" id="CP066802">
    <property type="protein sequence ID" value="QQM66696.1"/>
    <property type="molecule type" value="Genomic_DNA"/>
</dbReference>
<dbReference type="Proteomes" id="UP000595895">
    <property type="component" value="Chromosome"/>
</dbReference>
<evidence type="ECO:0000256" key="1">
    <source>
        <dbReference type="ARBA" id="ARBA00007521"/>
    </source>
</evidence>
<dbReference type="GO" id="GO:0003677">
    <property type="term" value="F:DNA binding"/>
    <property type="evidence" value="ECO:0007669"/>
    <property type="project" value="InterPro"/>
</dbReference>
<reference evidence="4 5" key="1">
    <citation type="submission" date="2020-12" db="EMBL/GenBank/DDBJ databases">
        <authorList>
            <person name="Zhou J."/>
        </authorList>
    </citation>
    <scope>NUCLEOTIDE SEQUENCE [LARGE SCALE GENOMIC DNA]</scope>
    <source>
        <strain evidence="4 5">CCUG 61299</strain>
    </source>
</reference>
<dbReference type="Pfam" id="PF02452">
    <property type="entry name" value="PemK_toxin"/>
    <property type="match status" value="1"/>
</dbReference>
<evidence type="ECO:0000256" key="2">
    <source>
        <dbReference type="ARBA" id="ARBA00022649"/>
    </source>
</evidence>
<organism evidence="4 5">
    <name type="scientific">Actinomyces weissii</name>
    <dbReference type="NCBI Taxonomy" id="675090"/>
    <lineage>
        <taxon>Bacteria</taxon>
        <taxon>Bacillati</taxon>
        <taxon>Actinomycetota</taxon>
        <taxon>Actinomycetes</taxon>
        <taxon>Actinomycetales</taxon>
        <taxon>Actinomycetaceae</taxon>
        <taxon>Actinomyces</taxon>
    </lineage>
</organism>
<keyword evidence="5" id="KW-1185">Reference proteome</keyword>
<dbReference type="SUPFAM" id="SSF50118">
    <property type="entry name" value="Cell growth inhibitor/plasmid maintenance toxic component"/>
    <property type="match status" value="1"/>
</dbReference>